<organism evidence="2 3">
    <name type="scientific">Pristionchus fissidentatus</name>
    <dbReference type="NCBI Taxonomy" id="1538716"/>
    <lineage>
        <taxon>Eukaryota</taxon>
        <taxon>Metazoa</taxon>
        <taxon>Ecdysozoa</taxon>
        <taxon>Nematoda</taxon>
        <taxon>Chromadorea</taxon>
        <taxon>Rhabditida</taxon>
        <taxon>Rhabditina</taxon>
        <taxon>Diplogasteromorpha</taxon>
        <taxon>Diplogasteroidea</taxon>
        <taxon>Neodiplogasteridae</taxon>
        <taxon>Pristionchus</taxon>
    </lineage>
</organism>
<evidence type="ECO:0000313" key="3">
    <source>
        <dbReference type="Proteomes" id="UP001432322"/>
    </source>
</evidence>
<reference evidence="2" key="1">
    <citation type="submission" date="2023-10" db="EMBL/GenBank/DDBJ databases">
        <title>Genome assembly of Pristionchus species.</title>
        <authorList>
            <person name="Yoshida K."/>
            <person name="Sommer R.J."/>
        </authorList>
    </citation>
    <scope>NUCLEOTIDE SEQUENCE</scope>
    <source>
        <strain evidence="2">RS5133</strain>
    </source>
</reference>
<feature type="compositionally biased region" description="Acidic residues" evidence="1">
    <location>
        <begin position="115"/>
        <end position="127"/>
    </location>
</feature>
<comment type="caution">
    <text evidence="2">The sequence shown here is derived from an EMBL/GenBank/DDBJ whole genome shotgun (WGS) entry which is preliminary data.</text>
</comment>
<dbReference type="Proteomes" id="UP001432322">
    <property type="component" value="Unassembled WGS sequence"/>
</dbReference>
<dbReference type="AlphaFoldDB" id="A0AAV5URN0"/>
<keyword evidence="3" id="KW-1185">Reference proteome</keyword>
<sequence>LMEKKGKSELGKVEVSNTANNEKSEQWNGSVRRTETDFEIYSKWKVLDGQISWGMGIMGGMGLLLPRGDGGFHENEGMFCRSRQTVVREMDVVCLVEGASRLDECPELVQREYANEEEDEEDDDEGNNDNVVHPRLGSRRLRSLLNTETRLRRTDLITSRTRPSRGA</sequence>
<dbReference type="EMBL" id="BTSY01000001">
    <property type="protein sequence ID" value="GMT08828.1"/>
    <property type="molecule type" value="Genomic_DNA"/>
</dbReference>
<feature type="region of interest" description="Disordered" evidence="1">
    <location>
        <begin position="1"/>
        <end position="31"/>
    </location>
</feature>
<gene>
    <name evidence="2" type="ORF">PFISCL1PPCAC_125</name>
</gene>
<name>A0AAV5URN0_9BILA</name>
<feature type="non-terminal residue" evidence="2">
    <location>
        <position position="1"/>
    </location>
</feature>
<evidence type="ECO:0000313" key="2">
    <source>
        <dbReference type="EMBL" id="GMT08828.1"/>
    </source>
</evidence>
<accession>A0AAV5URN0</accession>
<protein>
    <submittedName>
        <fullName evidence="2">Uncharacterized protein</fullName>
    </submittedName>
</protein>
<feature type="compositionally biased region" description="Polar residues" evidence="1">
    <location>
        <begin position="15"/>
        <end position="31"/>
    </location>
</feature>
<feature type="region of interest" description="Disordered" evidence="1">
    <location>
        <begin position="114"/>
        <end position="138"/>
    </location>
</feature>
<evidence type="ECO:0000256" key="1">
    <source>
        <dbReference type="SAM" id="MobiDB-lite"/>
    </source>
</evidence>
<proteinExistence type="predicted"/>
<feature type="compositionally biased region" description="Basic and acidic residues" evidence="1">
    <location>
        <begin position="1"/>
        <end position="12"/>
    </location>
</feature>
<feature type="non-terminal residue" evidence="2">
    <location>
        <position position="167"/>
    </location>
</feature>